<dbReference type="GO" id="GO:0006298">
    <property type="term" value="P:mismatch repair"/>
    <property type="evidence" value="ECO:0007669"/>
    <property type="project" value="TreeGrafter"/>
</dbReference>
<dbReference type="GO" id="GO:0032259">
    <property type="term" value="P:methylation"/>
    <property type="evidence" value="ECO:0007669"/>
    <property type="project" value="UniProtKB-KW"/>
</dbReference>
<evidence type="ECO:0000256" key="1">
    <source>
        <dbReference type="ARBA" id="ARBA00006594"/>
    </source>
</evidence>
<dbReference type="Gene3D" id="1.10.1020.10">
    <property type="entry name" value="Adenine-specific Methyltransferase, Domain 2"/>
    <property type="match status" value="1"/>
</dbReference>
<dbReference type="STRING" id="371042.NG99_04515"/>
<feature type="binding site" evidence="7">
    <location>
        <position position="12"/>
    </location>
    <ligand>
        <name>S-adenosyl-L-methionine</name>
        <dbReference type="ChEBI" id="CHEBI:59789"/>
    </ligand>
</feature>
<accession>A0A0A3ZC15</accession>
<keyword evidence="4" id="KW-0808">Transferase</keyword>
<feature type="binding site" evidence="7">
    <location>
        <position position="53"/>
    </location>
    <ligand>
        <name>S-adenosyl-L-methionine</name>
        <dbReference type="ChEBI" id="CHEBI:59789"/>
    </ligand>
</feature>
<dbReference type="EC" id="2.1.1.72" evidence="2"/>
<feature type="binding site" evidence="7">
    <location>
        <position position="8"/>
    </location>
    <ligand>
        <name>S-adenosyl-L-methionine</name>
        <dbReference type="ChEBI" id="CHEBI:59789"/>
    </ligand>
</feature>
<dbReference type="GO" id="GO:0009007">
    <property type="term" value="F:site-specific DNA-methyltransferase (adenine-specific) activity"/>
    <property type="evidence" value="ECO:0007669"/>
    <property type="project" value="UniProtKB-EC"/>
</dbReference>
<evidence type="ECO:0000256" key="2">
    <source>
        <dbReference type="ARBA" id="ARBA00011900"/>
    </source>
</evidence>
<dbReference type="GO" id="GO:0009307">
    <property type="term" value="P:DNA restriction-modification system"/>
    <property type="evidence" value="ECO:0007669"/>
    <property type="project" value="InterPro"/>
</dbReference>
<dbReference type="OrthoDB" id="9805629at2"/>
<dbReference type="GO" id="GO:0043565">
    <property type="term" value="F:sequence-specific DNA binding"/>
    <property type="evidence" value="ECO:0007669"/>
    <property type="project" value="TreeGrafter"/>
</dbReference>
<evidence type="ECO:0000313" key="8">
    <source>
        <dbReference type="EMBL" id="KGT95349.1"/>
    </source>
</evidence>
<dbReference type="Proteomes" id="UP000030351">
    <property type="component" value="Unassembled WGS sequence"/>
</dbReference>
<gene>
    <name evidence="8" type="ORF">NG99_04515</name>
</gene>
<evidence type="ECO:0000256" key="4">
    <source>
        <dbReference type="ARBA" id="ARBA00022679"/>
    </source>
</evidence>
<comment type="catalytic activity">
    <reaction evidence="6">
        <text>a 2'-deoxyadenosine in DNA + S-adenosyl-L-methionine = an N(6)-methyl-2'-deoxyadenosine in DNA + S-adenosyl-L-homocysteine + H(+)</text>
        <dbReference type="Rhea" id="RHEA:15197"/>
        <dbReference type="Rhea" id="RHEA-COMP:12418"/>
        <dbReference type="Rhea" id="RHEA-COMP:12419"/>
        <dbReference type="ChEBI" id="CHEBI:15378"/>
        <dbReference type="ChEBI" id="CHEBI:57856"/>
        <dbReference type="ChEBI" id="CHEBI:59789"/>
        <dbReference type="ChEBI" id="CHEBI:90615"/>
        <dbReference type="ChEBI" id="CHEBI:90616"/>
        <dbReference type="EC" id="2.1.1.72"/>
    </reaction>
</comment>
<comment type="similarity">
    <text evidence="1">Belongs to the N(4)/N(6)-methyltransferase family.</text>
</comment>
<protein>
    <recommendedName>
        <fullName evidence="2">site-specific DNA-methyltransferase (adenine-specific)</fullName>
        <ecNumber evidence="2">2.1.1.72</ecNumber>
    </recommendedName>
</protein>
<dbReference type="InterPro" id="IPR012263">
    <property type="entry name" value="M_m6A_EcoRV"/>
</dbReference>
<dbReference type="RefSeq" id="WP_034888957.1">
    <property type="nucleotide sequence ID" value="NZ_JRUQ01000018.1"/>
</dbReference>
<dbReference type="eggNOG" id="COG0338">
    <property type="taxonomic scope" value="Bacteria"/>
</dbReference>
<comment type="caution">
    <text evidence="8">The sequence shown here is derived from an EMBL/GenBank/DDBJ whole genome shotgun (WGS) entry which is preliminary data.</text>
</comment>
<dbReference type="PANTHER" id="PTHR30481">
    <property type="entry name" value="DNA ADENINE METHYLASE"/>
    <property type="match status" value="1"/>
</dbReference>
<proteinExistence type="inferred from homology"/>
<organism evidence="8 9">
    <name type="scientific">Erwinia typographi</name>
    <dbReference type="NCBI Taxonomy" id="371042"/>
    <lineage>
        <taxon>Bacteria</taxon>
        <taxon>Pseudomonadati</taxon>
        <taxon>Pseudomonadota</taxon>
        <taxon>Gammaproteobacteria</taxon>
        <taxon>Enterobacterales</taxon>
        <taxon>Erwiniaceae</taxon>
        <taxon>Erwinia</taxon>
    </lineage>
</organism>
<dbReference type="GO" id="GO:1904047">
    <property type="term" value="F:S-adenosyl-L-methionine binding"/>
    <property type="evidence" value="ECO:0007669"/>
    <property type="project" value="TreeGrafter"/>
</dbReference>
<dbReference type="InterPro" id="IPR023095">
    <property type="entry name" value="Ade_MeTrfase_dom_2"/>
</dbReference>
<evidence type="ECO:0000256" key="6">
    <source>
        <dbReference type="ARBA" id="ARBA00047942"/>
    </source>
</evidence>
<keyword evidence="9" id="KW-1185">Reference proteome</keyword>
<evidence type="ECO:0000313" key="9">
    <source>
        <dbReference type="Proteomes" id="UP000030351"/>
    </source>
</evidence>
<dbReference type="PIRSF" id="PIRSF000398">
    <property type="entry name" value="M_m6A_EcoRV"/>
    <property type="match status" value="1"/>
</dbReference>
<dbReference type="Gene3D" id="3.40.50.150">
    <property type="entry name" value="Vaccinia Virus protein VP39"/>
    <property type="match status" value="1"/>
</dbReference>
<dbReference type="Pfam" id="PF02086">
    <property type="entry name" value="MethyltransfD12"/>
    <property type="match status" value="1"/>
</dbReference>
<dbReference type="SUPFAM" id="SSF53335">
    <property type="entry name" value="S-adenosyl-L-methionine-dependent methyltransferases"/>
    <property type="match status" value="1"/>
</dbReference>
<dbReference type="InterPro" id="IPR012327">
    <property type="entry name" value="MeTrfase_D12"/>
</dbReference>
<dbReference type="PANTHER" id="PTHR30481:SF4">
    <property type="entry name" value="SITE-SPECIFIC DNA-METHYLTRANSFERASE (ADENINE-SPECIFIC)"/>
    <property type="match status" value="1"/>
</dbReference>
<evidence type="ECO:0000256" key="3">
    <source>
        <dbReference type="ARBA" id="ARBA00022603"/>
    </source>
</evidence>
<name>A0A0A3ZC15_9GAMM</name>
<keyword evidence="5" id="KW-0949">S-adenosyl-L-methionine</keyword>
<dbReference type="InterPro" id="IPR029063">
    <property type="entry name" value="SAM-dependent_MTases_sf"/>
</dbReference>
<evidence type="ECO:0000256" key="7">
    <source>
        <dbReference type="PIRSR" id="PIRSR000398-1"/>
    </source>
</evidence>
<dbReference type="PRINTS" id="PR00505">
    <property type="entry name" value="D12N6MTFRASE"/>
</dbReference>
<dbReference type="EMBL" id="JRUQ01000018">
    <property type="protein sequence ID" value="KGT95349.1"/>
    <property type="molecule type" value="Genomic_DNA"/>
</dbReference>
<sequence length="261" mass="30016">MKTTVIPWVGGKRKLAKHLLPLFPAHTCYVEPFCGGAALFFMKAPSAAEVLNDINGDIINLYRVIQHHPGEFAAQFKWALTSREMFKWLKDTPPETLTDIQRAARFYYLQKLSFGAKVEGRTFGISAGSPSKLNILRMEETISDAWLRLHRVTIERLDWQTCITRYDRPETLFYLDPPYWRVQGYGLPFDYDQYEQMARHARQIKGKMIISVNDHPDMRQAFKGLEISKVTTTYSVGSNNGHRAAELIITNFTPWRGNGKP</sequence>
<dbReference type="AlphaFoldDB" id="A0A0A3ZC15"/>
<feature type="binding site" evidence="7">
    <location>
        <position position="176"/>
    </location>
    <ligand>
        <name>S-adenosyl-L-methionine</name>
        <dbReference type="ChEBI" id="CHEBI:59789"/>
    </ligand>
</feature>
<keyword evidence="3 8" id="KW-0489">Methyltransferase</keyword>
<evidence type="ECO:0000256" key="5">
    <source>
        <dbReference type="ARBA" id="ARBA00022691"/>
    </source>
</evidence>
<reference evidence="8 9" key="1">
    <citation type="submission" date="2014-10" db="EMBL/GenBank/DDBJ databases">
        <title>Genome sequence of Erwinia typographi M043b.</title>
        <authorList>
            <person name="Chan K.-G."/>
            <person name="Tan W.-S."/>
        </authorList>
    </citation>
    <scope>NUCLEOTIDE SEQUENCE [LARGE SCALE GENOMIC DNA]</scope>
    <source>
        <strain evidence="8 9">M043b</strain>
    </source>
</reference>